<reference evidence="4" key="1">
    <citation type="journal article" date="2019" name="Int. J. Syst. Evol. Microbiol.">
        <title>The Global Catalogue of Microorganisms (GCM) 10K type strain sequencing project: providing services to taxonomists for standard genome sequencing and annotation.</title>
        <authorList>
            <consortium name="The Broad Institute Genomics Platform"/>
            <consortium name="The Broad Institute Genome Sequencing Center for Infectious Disease"/>
            <person name="Wu L."/>
            <person name="Ma J."/>
        </authorList>
    </citation>
    <scope>NUCLEOTIDE SEQUENCE [LARGE SCALE GENOMIC DNA]</scope>
    <source>
        <strain evidence="4">CGMCC 4.7393</strain>
    </source>
</reference>
<dbReference type="Pfam" id="PF12729">
    <property type="entry name" value="4HB_MCP_1"/>
    <property type="match status" value="1"/>
</dbReference>
<evidence type="ECO:0000313" key="4">
    <source>
        <dbReference type="Proteomes" id="UP001596405"/>
    </source>
</evidence>
<gene>
    <name evidence="3" type="ORF">ACFQHR_05250</name>
</gene>
<keyword evidence="1" id="KW-0472">Membrane</keyword>
<evidence type="ECO:0000259" key="2">
    <source>
        <dbReference type="Pfam" id="PF12729"/>
    </source>
</evidence>
<feature type="domain" description="Chemotaxis methyl-accepting receptor HlyB-like 4HB MCP" evidence="2">
    <location>
        <begin position="26"/>
        <end position="194"/>
    </location>
</feature>
<dbReference type="EMBL" id="JBHSYQ010000003">
    <property type="protein sequence ID" value="MFC6997020.1"/>
    <property type="molecule type" value="Genomic_DNA"/>
</dbReference>
<proteinExistence type="predicted"/>
<dbReference type="Proteomes" id="UP001596405">
    <property type="component" value="Unassembled WGS sequence"/>
</dbReference>
<comment type="caution">
    <text evidence="3">The sequence shown here is derived from an EMBL/GenBank/DDBJ whole genome shotgun (WGS) entry which is preliminary data.</text>
</comment>
<dbReference type="InterPro" id="IPR024478">
    <property type="entry name" value="HlyB_4HB_MCP"/>
</dbReference>
<feature type="transmembrane region" description="Helical" evidence="1">
    <location>
        <begin position="207"/>
        <end position="228"/>
    </location>
</feature>
<organism evidence="3 4">
    <name type="scientific">Rufibacter roseus</name>
    <dbReference type="NCBI Taxonomy" id="1567108"/>
    <lineage>
        <taxon>Bacteria</taxon>
        <taxon>Pseudomonadati</taxon>
        <taxon>Bacteroidota</taxon>
        <taxon>Cytophagia</taxon>
        <taxon>Cytophagales</taxon>
        <taxon>Hymenobacteraceae</taxon>
        <taxon>Rufibacter</taxon>
    </lineage>
</organism>
<name>A0ABW2DJ34_9BACT</name>
<sequence length="238" mass="26705">MFALVAETLITLKSNGMKWAYSLRRKTKVAVLLALVMVLVLAKNLIDSKNVSQLGNSFAAVYEDRLLVESYIFQLSNHLYSKKMLVDNCSNQGDYSKLYNQLIHHNTAINALILDYGKTELTEAESVRFAAFKRNMSEISRLELSYLQNEAVEVEMAHGKQLMDAQYSVAAGNLEQLSKIQVAEGKRLNEKSKEIIAGSTILTQFELVLIICLGLVIQILIFASKSVLPKFPQKPMLN</sequence>
<dbReference type="RefSeq" id="WP_153042239.1">
    <property type="nucleotide sequence ID" value="NZ_LRML01000011.1"/>
</dbReference>
<evidence type="ECO:0000256" key="1">
    <source>
        <dbReference type="SAM" id="Phobius"/>
    </source>
</evidence>
<keyword evidence="4" id="KW-1185">Reference proteome</keyword>
<protein>
    <submittedName>
        <fullName evidence="3">MCP four helix bundle domain-containing protein</fullName>
    </submittedName>
</protein>
<keyword evidence="1" id="KW-1133">Transmembrane helix</keyword>
<evidence type="ECO:0000313" key="3">
    <source>
        <dbReference type="EMBL" id="MFC6997020.1"/>
    </source>
</evidence>
<accession>A0ABW2DJ34</accession>
<keyword evidence="1" id="KW-0812">Transmembrane</keyword>